<name>A0A947DGH4_9CYAN</name>
<sequence>MGFLDFFRNNNRQDNQLALFEGEETSIIDSTEPSRNLANKRLMEEAKKRGGTARTYPAINASAIQEMLGESPDQLYDALDIPQSDRSRLPQAAKEALMVGDIAALEQILDDNAIGHRPLIQSATKGYRKAKGIFRWNR</sequence>
<protein>
    <submittedName>
        <fullName evidence="1">Uncharacterized protein</fullName>
    </submittedName>
</protein>
<dbReference type="EMBL" id="JADOES010000022">
    <property type="protein sequence ID" value="MBT9316219.1"/>
    <property type="molecule type" value="Genomic_DNA"/>
</dbReference>
<dbReference type="Proteomes" id="UP000717364">
    <property type="component" value="Unassembled WGS sequence"/>
</dbReference>
<accession>A0A947DGH4</accession>
<comment type="caution">
    <text evidence="1">The sequence shown here is derived from an EMBL/GenBank/DDBJ whole genome shotgun (WGS) entry which is preliminary data.</text>
</comment>
<evidence type="ECO:0000313" key="2">
    <source>
        <dbReference type="Proteomes" id="UP000717364"/>
    </source>
</evidence>
<evidence type="ECO:0000313" key="1">
    <source>
        <dbReference type="EMBL" id="MBT9316219.1"/>
    </source>
</evidence>
<dbReference type="AlphaFoldDB" id="A0A947DGH4"/>
<organism evidence="1 2">
    <name type="scientific">Leptothoe spongobia TAU-MAC 1115</name>
    <dbReference type="NCBI Taxonomy" id="1967444"/>
    <lineage>
        <taxon>Bacteria</taxon>
        <taxon>Bacillati</taxon>
        <taxon>Cyanobacteriota</taxon>
        <taxon>Cyanophyceae</taxon>
        <taxon>Nodosilineales</taxon>
        <taxon>Cymatolegaceae</taxon>
        <taxon>Leptothoe</taxon>
        <taxon>Leptothoe spongobia</taxon>
    </lineage>
</organism>
<keyword evidence="2" id="KW-1185">Reference proteome</keyword>
<reference evidence="1" key="1">
    <citation type="submission" date="2020-11" db="EMBL/GenBank/DDBJ databases">
        <authorList>
            <person name="Konstantinou D."/>
            <person name="Gkelis S."/>
            <person name="Popin R."/>
            <person name="Fewer D."/>
            <person name="Sivonen K."/>
        </authorList>
    </citation>
    <scope>NUCLEOTIDE SEQUENCE</scope>
    <source>
        <strain evidence="1">TAU-MAC 1115</strain>
    </source>
</reference>
<reference evidence="1" key="2">
    <citation type="journal article" date="2021" name="Mar. Drugs">
        <title>Genome Reduction and Secondary Metabolism of the Marine Sponge-Associated Cyanobacterium Leptothoe.</title>
        <authorList>
            <person name="Konstantinou D."/>
            <person name="Popin R.V."/>
            <person name="Fewer D.P."/>
            <person name="Sivonen K."/>
            <person name="Gkelis S."/>
        </authorList>
    </citation>
    <scope>NUCLEOTIDE SEQUENCE</scope>
    <source>
        <strain evidence="1">TAU-MAC 1115</strain>
    </source>
</reference>
<proteinExistence type="predicted"/>
<dbReference type="RefSeq" id="WP_215609285.1">
    <property type="nucleotide sequence ID" value="NZ_JADOES010000022.1"/>
</dbReference>
<gene>
    <name evidence="1" type="ORF">IXB50_12380</name>
</gene>